<dbReference type="AlphaFoldDB" id="A0A819IYX4"/>
<proteinExistence type="predicted"/>
<dbReference type="PANTHER" id="PTHR46580:SF4">
    <property type="entry name" value="ATP_GTP-BINDING PROTEIN"/>
    <property type="match status" value="1"/>
</dbReference>
<dbReference type="PROSITE" id="PS50948">
    <property type="entry name" value="PAN"/>
    <property type="match status" value="1"/>
</dbReference>
<evidence type="ECO:0000313" key="4">
    <source>
        <dbReference type="EMBL" id="CAF3924991.1"/>
    </source>
</evidence>
<comment type="caution">
    <text evidence="4">The sequence shown here is derived from an EMBL/GenBank/DDBJ whole genome shotgun (WGS) entry which is preliminary data.</text>
</comment>
<dbReference type="SUPFAM" id="SSF69318">
    <property type="entry name" value="Integrin alpha N-terminal domain"/>
    <property type="match status" value="1"/>
</dbReference>
<evidence type="ECO:0000256" key="2">
    <source>
        <dbReference type="SAM" id="SignalP"/>
    </source>
</evidence>
<dbReference type="InterPro" id="IPR003609">
    <property type="entry name" value="Pan_app"/>
</dbReference>
<dbReference type="InterPro" id="IPR028994">
    <property type="entry name" value="Integrin_alpha_N"/>
</dbReference>
<dbReference type="Gene3D" id="2.30.30.100">
    <property type="match status" value="3"/>
</dbReference>
<feature type="signal peptide" evidence="2">
    <location>
        <begin position="1"/>
        <end position="21"/>
    </location>
</feature>
<dbReference type="EMBL" id="CAJOBB010001973">
    <property type="protein sequence ID" value="CAF3924991.1"/>
    <property type="molecule type" value="Genomic_DNA"/>
</dbReference>
<evidence type="ECO:0000256" key="1">
    <source>
        <dbReference type="ARBA" id="ARBA00022729"/>
    </source>
</evidence>
<dbReference type="PANTHER" id="PTHR46580">
    <property type="entry name" value="SENSOR KINASE-RELATED"/>
    <property type="match status" value="1"/>
</dbReference>
<feature type="non-terminal residue" evidence="4">
    <location>
        <position position="313"/>
    </location>
</feature>
<dbReference type="Gene3D" id="3.50.4.10">
    <property type="entry name" value="Hepatocyte Growth Factor"/>
    <property type="match status" value="1"/>
</dbReference>
<reference evidence="4" key="1">
    <citation type="submission" date="2021-02" db="EMBL/GenBank/DDBJ databases">
        <authorList>
            <person name="Nowell W R."/>
        </authorList>
    </citation>
    <scope>NUCLEOTIDE SEQUENCE</scope>
</reference>
<organism evidence="4 5">
    <name type="scientific">Adineta steineri</name>
    <dbReference type="NCBI Taxonomy" id="433720"/>
    <lineage>
        <taxon>Eukaryota</taxon>
        <taxon>Metazoa</taxon>
        <taxon>Spiralia</taxon>
        <taxon>Gnathifera</taxon>
        <taxon>Rotifera</taxon>
        <taxon>Eurotatoria</taxon>
        <taxon>Bdelloidea</taxon>
        <taxon>Adinetida</taxon>
        <taxon>Adinetidae</taxon>
        <taxon>Adineta</taxon>
    </lineage>
</organism>
<evidence type="ECO:0000259" key="3">
    <source>
        <dbReference type="PROSITE" id="PS50948"/>
    </source>
</evidence>
<dbReference type="Pfam" id="PF00024">
    <property type="entry name" value="PAN_1"/>
    <property type="match status" value="1"/>
</dbReference>
<name>A0A819IYX4_9BILA</name>
<keyword evidence="1 2" id="KW-0732">Signal</keyword>
<gene>
    <name evidence="4" type="ORF">KXQ929_LOCUS24124</name>
</gene>
<evidence type="ECO:0000313" key="5">
    <source>
        <dbReference type="Proteomes" id="UP000663868"/>
    </source>
</evidence>
<dbReference type="Proteomes" id="UP000663868">
    <property type="component" value="Unassembled WGS sequence"/>
</dbReference>
<feature type="domain" description="Apple" evidence="3">
    <location>
        <begin position="39"/>
        <end position="106"/>
    </location>
</feature>
<sequence>MAARLNICFMHLFVLVAQLVAQNTHLMTMSIMSGWQFQCANTTCLPFATTRMLNIRNCQIACLDQVQCQAITFHQSSSSCELFSNILNQNRNMSINAGTITMIDMSGTRLSNGSITVSTTATTTACSSLFLDPTTYSTGSTPFSMAVADVNNDNHLDIIVANSASNNVGILLNIGNGTFQSQTVYSVGTNPRSIAVADVNNDNKSDIVVANYNSNTTSVLLNAGNGTFLNQTIYSVGANPVSIVIADMNNDNKSDIIVANYNSNNIGILFNTGNGTFLNHSIFEVGSYPISLVVADVNSDNKPDIIVAKEYSN</sequence>
<dbReference type="InterPro" id="IPR013517">
    <property type="entry name" value="FG-GAP"/>
</dbReference>
<dbReference type="Pfam" id="PF13517">
    <property type="entry name" value="FG-GAP_3"/>
    <property type="match status" value="2"/>
</dbReference>
<feature type="chain" id="PRO_5032531068" description="Apple domain-containing protein" evidence="2">
    <location>
        <begin position="22"/>
        <end position="313"/>
    </location>
</feature>
<feature type="non-terminal residue" evidence="4">
    <location>
        <position position="1"/>
    </location>
</feature>
<protein>
    <recommendedName>
        <fullName evidence="3">Apple domain-containing protein</fullName>
    </recommendedName>
</protein>
<accession>A0A819IYX4</accession>